<reference evidence="2 3" key="1">
    <citation type="submission" date="2020-08" db="EMBL/GenBank/DDBJ databases">
        <title>Genomic Encyclopedia of Type Strains, Phase IV (KMG-V): Genome sequencing to study the core and pangenomes of soil and plant-associated prokaryotes.</title>
        <authorList>
            <person name="Whitman W."/>
        </authorList>
    </citation>
    <scope>NUCLEOTIDE SEQUENCE [LARGE SCALE GENOMIC DNA]</scope>
    <source>
        <strain evidence="2 3">SEMIA 4084</strain>
    </source>
</reference>
<evidence type="ECO:0000259" key="1">
    <source>
        <dbReference type="Pfam" id="PF04230"/>
    </source>
</evidence>
<evidence type="ECO:0000313" key="2">
    <source>
        <dbReference type="EMBL" id="MBB5536868.1"/>
    </source>
</evidence>
<accession>A0A7W8XAM7</accession>
<dbReference type="EMBL" id="JACHBK010000008">
    <property type="protein sequence ID" value="MBB5536868.1"/>
    <property type="molecule type" value="Genomic_DNA"/>
</dbReference>
<dbReference type="AlphaFoldDB" id="A0A7W8XAM7"/>
<dbReference type="RefSeq" id="WP_018329088.1">
    <property type="nucleotide sequence ID" value="NZ_JACHBK010000008.1"/>
</dbReference>
<protein>
    <recommendedName>
        <fullName evidence="1">Polysaccharide pyruvyl transferase domain-containing protein</fullName>
    </recommendedName>
</protein>
<dbReference type="Proteomes" id="UP000585507">
    <property type="component" value="Unassembled WGS sequence"/>
</dbReference>
<dbReference type="InterPro" id="IPR007345">
    <property type="entry name" value="Polysacch_pyruvyl_Trfase"/>
</dbReference>
<organism evidence="2 3">
    <name type="scientific">Rhizobium giardinii</name>
    <dbReference type="NCBI Taxonomy" id="56731"/>
    <lineage>
        <taxon>Bacteria</taxon>
        <taxon>Pseudomonadati</taxon>
        <taxon>Pseudomonadota</taxon>
        <taxon>Alphaproteobacteria</taxon>
        <taxon>Hyphomicrobiales</taxon>
        <taxon>Rhizobiaceae</taxon>
        <taxon>Rhizobium/Agrobacterium group</taxon>
        <taxon>Rhizobium</taxon>
    </lineage>
</organism>
<dbReference type="Pfam" id="PF04230">
    <property type="entry name" value="PS_pyruv_trans"/>
    <property type="match status" value="1"/>
</dbReference>
<keyword evidence="3" id="KW-1185">Reference proteome</keyword>
<feature type="domain" description="Polysaccharide pyruvyl transferase" evidence="1">
    <location>
        <begin position="125"/>
        <end position="258"/>
    </location>
</feature>
<proteinExistence type="predicted"/>
<gene>
    <name evidence="2" type="ORF">GGD55_003583</name>
</gene>
<sequence length="352" mass="39098">MVVSVGLGAARRLFRRKAASPAAGVISKDNEAKSGRIRLSWVWTTGQHPDANLGDALSAVMVSAISGLKIEPAAFNHDNERMTAVGTIGHAQYGAKVHVWGTGFDLKRGPTGAIGDYRVPDNTELVVHAVRGKQTAAGLRKLGVDVPDIYGDPVWFLPRVFPFADIRKEFELGVIVHISELDEATARASVRKNLERYRIPPELAQNIKIINTYAAPDIAGMQDKIREIVSCRRILSTSLHGLVIAETYNIPCAWFSTNHGASGFLPIDGSRSIDHRMIDFYGGADRDSVLSYLHPLHQETDWEKAMEFIDSHWQPLDYTGEALFNAFPLPRAVRFEDKVWRCSEEVLHGNRY</sequence>
<name>A0A7W8XAM7_9HYPH</name>
<evidence type="ECO:0000313" key="3">
    <source>
        <dbReference type="Proteomes" id="UP000585507"/>
    </source>
</evidence>
<comment type="caution">
    <text evidence="2">The sequence shown here is derived from an EMBL/GenBank/DDBJ whole genome shotgun (WGS) entry which is preliminary data.</text>
</comment>